<protein>
    <submittedName>
        <fullName evidence="3">Amino acid ABC transporter substrate-binding protein, PAAT family</fullName>
    </submittedName>
</protein>
<evidence type="ECO:0000313" key="4">
    <source>
        <dbReference type="Proteomes" id="UP000001941"/>
    </source>
</evidence>
<dbReference type="PANTHER" id="PTHR35936">
    <property type="entry name" value="MEMBRANE-BOUND LYTIC MUREIN TRANSGLYCOSYLASE F"/>
    <property type="match status" value="1"/>
</dbReference>
<dbReference type="Proteomes" id="UP000001941">
    <property type="component" value="Chromosome"/>
</dbReference>
<dbReference type="AlphaFoldDB" id="Q2FTT6"/>
<keyword evidence="1" id="KW-0732">Signal</keyword>
<reference evidence="4" key="1">
    <citation type="journal article" date="2016" name="Stand. Genomic Sci.">
        <title>Complete genome sequence of Methanospirillum hungatei type strain JF1.</title>
        <authorList>
            <person name="Gunsalus R.P."/>
            <person name="Cook L.E."/>
            <person name="Crable B."/>
            <person name="Rohlin L."/>
            <person name="McDonald E."/>
            <person name="Mouttaki H."/>
            <person name="Sieber J.R."/>
            <person name="Poweleit N."/>
            <person name="Zhou H."/>
            <person name="Lapidus A.L."/>
            <person name="Daligault H.E."/>
            <person name="Land M."/>
            <person name="Gilna P."/>
            <person name="Ivanova N."/>
            <person name="Kyrpides N."/>
            <person name="Culley D.E."/>
            <person name="McInerney M.J."/>
        </authorList>
    </citation>
    <scope>NUCLEOTIDE SEQUENCE [LARGE SCALE GENOMIC DNA]</scope>
    <source>
        <strain evidence="4">ATCC 27890 / DSM 864 / NBRC 100397 / JF-1</strain>
    </source>
</reference>
<evidence type="ECO:0000256" key="1">
    <source>
        <dbReference type="ARBA" id="ARBA00022729"/>
    </source>
</evidence>
<dbReference type="InterPro" id="IPR001638">
    <property type="entry name" value="Solute-binding_3/MltF_N"/>
</dbReference>
<dbReference type="Gene3D" id="3.40.190.10">
    <property type="entry name" value="Periplasmic binding protein-like II"/>
    <property type="match status" value="2"/>
</dbReference>
<evidence type="ECO:0000313" key="3">
    <source>
        <dbReference type="EMBL" id="ABD42469.1"/>
    </source>
</evidence>
<feature type="domain" description="Solute-binding protein family 3/N-terminal" evidence="2">
    <location>
        <begin position="39"/>
        <end position="223"/>
    </location>
</feature>
<keyword evidence="4" id="KW-1185">Reference proteome</keyword>
<dbReference type="SMART" id="SM00062">
    <property type="entry name" value="PBPb"/>
    <property type="match status" value="1"/>
</dbReference>
<sequence length="225" mass="24698">MIPIFHSKTRKRPPRWALVLLALLCIMAVCCSPALGARDVRVPLTELRPSLFTDEQGNPAGFFVDLIEDLAKKEGWSVIWVSGTLSESWDRLSRGDVDLMPAVTVTPERLILYDFTNESVLSIWSQVYARPDSGINTILDLEGKRVAMVRGASSGVGLRDYAEKFGVTAIYLEKDTATDIFTAVSEGEADALVMFNSAGQEEVKEYGLATTPVMFNPAQFGFAAL</sequence>
<dbReference type="InParanoid" id="Q2FTT6"/>
<dbReference type="eggNOG" id="arCOG01799">
    <property type="taxonomic scope" value="Archaea"/>
</dbReference>
<dbReference type="HOGENOM" id="CLU_1314055_0_0_2"/>
<name>Q2FTT6_METHJ</name>
<dbReference type="KEGG" id="mhu:Mhun_2774"/>
<dbReference type="Pfam" id="PF00497">
    <property type="entry name" value="SBP_bac_3"/>
    <property type="match status" value="1"/>
</dbReference>
<dbReference type="EnsemblBacteria" id="ABD42469">
    <property type="protein sequence ID" value="ABD42469"/>
    <property type="gene ID" value="Mhun_2774"/>
</dbReference>
<dbReference type="SUPFAM" id="SSF53850">
    <property type="entry name" value="Periplasmic binding protein-like II"/>
    <property type="match status" value="1"/>
</dbReference>
<proteinExistence type="predicted"/>
<evidence type="ECO:0000259" key="2">
    <source>
        <dbReference type="SMART" id="SM00062"/>
    </source>
</evidence>
<organism evidence="3 4">
    <name type="scientific">Methanospirillum hungatei JF-1 (strain ATCC 27890 / DSM 864 / NBRC 100397 / JF-1)</name>
    <dbReference type="NCBI Taxonomy" id="323259"/>
    <lineage>
        <taxon>Archaea</taxon>
        <taxon>Methanobacteriati</taxon>
        <taxon>Methanobacteriota</taxon>
        <taxon>Stenosarchaea group</taxon>
        <taxon>Methanomicrobia</taxon>
        <taxon>Methanomicrobiales</taxon>
        <taxon>Methanospirillaceae</taxon>
        <taxon>Methanospirillum</taxon>
    </lineage>
</organism>
<dbReference type="STRING" id="323259.Mhun_2774"/>
<dbReference type="PANTHER" id="PTHR35936:SF32">
    <property type="entry name" value="MEMBRANE-BOUND LYTIC MUREIN TRANSGLYCOSYLASE F"/>
    <property type="match status" value="1"/>
</dbReference>
<gene>
    <name evidence="3" type="ordered locus">Mhun_2774</name>
</gene>
<accession>Q2FTT6</accession>
<dbReference type="EMBL" id="CP000254">
    <property type="protein sequence ID" value="ABD42469.1"/>
    <property type="molecule type" value="Genomic_DNA"/>
</dbReference>